<dbReference type="STRING" id="1458425.SRAA_1848"/>
<evidence type="ECO:0000256" key="2">
    <source>
        <dbReference type="ARBA" id="ARBA00022519"/>
    </source>
</evidence>
<feature type="transmembrane region" description="Helical" evidence="6">
    <location>
        <begin position="36"/>
        <end position="54"/>
    </location>
</feature>
<dbReference type="Proteomes" id="UP000067461">
    <property type="component" value="Chromosome"/>
</dbReference>
<sequence length="228" mass="25055">MTARANLGPLPATAPAAALRRHSARALKRAWDQASLYLPVILMGLLALGSYWIIGRSPAPAEPAAARAPVQGPGATMQDFLLRDFDADGQLLLKIEGRQLHHYPGQAQLVVEQVRMQQRDVQGQLNFLQADRLESSTDRTVHRLSGNVVLQRPARAATTTQAAAPAEEFRSQALTLYTQAHRIESDQPVEILRGPHHLRAQRMRYDQQTGRLELQGQVRATLAPASAS</sequence>
<dbReference type="HOGENOM" id="CLU_100563_2_1_4"/>
<dbReference type="InterPro" id="IPR010664">
    <property type="entry name" value="LipoPS_assembly_LptC-rel"/>
</dbReference>
<dbReference type="Gene3D" id="2.60.450.10">
    <property type="entry name" value="Lipopolysaccharide (LPS) transport protein A like domain"/>
    <property type="match status" value="1"/>
</dbReference>
<accession>A0A060NJH0</accession>
<dbReference type="EMBL" id="AP014568">
    <property type="protein sequence ID" value="BAO81702.1"/>
    <property type="molecule type" value="Genomic_DNA"/>
</dbReference>
<evidence type="ECO:0000256" key="6">
    <source>
        <dbReference type="SAM" id="Phobius"/>
    </source>
</evidence>
<protein>
    <submittedName>
        <fullName evidence="7">Uncharacterized protein conserved in bacteria</fullName>
    </submittedName>
</protein>
<dbReference type="RefSeq" id="WP_029462622.1">
    <property type="nucleotide sequence ID" value="NZ_AP014568.1"/>
</dbReference>
<dbReference type="InterPro" id="IPR052363">
    <property type="entry name" value="LPS_export_LptC"/>
</dbReference>
<name>A0A060NJH0_9BURK</name>
<dbReference type="InterPro" id="IPR026265">
    <property type="entry name" value="LptC"/>
</dbReference>
<evidence type="ECO:0000256" key="5">
    <source>
        <dbReference type="ARBA" id="ARBA00023136"/>
    </source>
</evidence>
<dbReference type="OrthoDB" id="5298112at2"/>
<keyword evidence="5 6" id="KW-0472">Membrane</keyword>
<keyword evidence="3 6" id="KW-0812">Transmembrane</keyword>
<dbReference type="AlphaFoldDB" id="A0A060NJH0"/>
<evidence type="ECO:0000256" key="1">
    <source>
        <dbReference type="ARBA" id="ARBA00022475"/>
    </source>
</evidence>
<dbReference type="GO" id="GO:0005886">
    <property type="term" value="C:plasma membrane"/>
    <property type="evidence" value="ECO:0007669"/>
    <property type="project" value="InterPro"/>
</dbReference>
<dbReference type="PANTHER" id="PTHR37481:SF1">
    <property type="entry name" value="LIPOPOLYSACCHARIDE EXPORT SYSTEM PROTEIN LPTC"/>
    <property type="match status" value="1"/>
</dbReference>
<dbReference type="Pfam" id="PF06835">
    <property type="entry name" value="LptC"/>
    <property type="match status" value="1"/>
</dbReference>
<dbReference type="GO" id="GO:0017089">
    <property type="term" value="F:glycolipid transfer activity"/>
    <property type="evidence" value="ECO:0007669"/>
    <property type="project" value="TreeGrafter"/>
</dbReference>
<dbReference type="GO" id="GO:0015221">
    <property type="term" value="F:lipopolysaccharide transmembrane transporter activity"/>
    <property type="evidence" value="ECO:0007669"/>
    <property type="project" value="InterPro"/>
</dbReference>
<keyword evidence="4 6" id="KW-1133">Transmembrane helix</keyword>
<dbReference type="PANTHER" id="PTHR37481">
    <property type="entry name" value="LIPOPOLYSACCHARIDE EXPORT SYSTEM PROTEIN LPTC"/>
    <property type="match status" value="1"/>
</dbReference>
<organism evidence="7 8">
    <name type="scientific">Serpentinimonas raichei</name>
    <dbReference type="NCBI Taxonomy" id="1458425"/>
    <lineage>
        <taxon>Bacteria</taxon>
        <taxon>Pseudomonadati</taxon>
        <taxon>Pseudomonadota</taxon>
        <taxon>Betaproteobacteria</taxon>
        <taxon>Burkholderiales</taxon>
        <taxon>Comamonadaceae</taxon>
        <taxon>Serpentinimonas</taxon>
    </lineage>
</organism>
<evidence type="ECO:0000256" key="4">
    <source>
        <dbReference type="ARBA" id="ARBA00022989"/>
    </source>
</evidence>
<reference evidence="7 8" key="1">
    <citation type="journal article" date="2014" name="Nat. Commun.">
        <title>Physiological and genomic features of highly alkaliphilic hydrogen-utilizing Betaproteobacteria from a continental serpentinizing site.</title>
        <authorList>
            <person name="Suzuki S."/>
            <person name="Kuenen J.G."/>
            <person name="Schipper K."/>
            <person name="van der Velde S."/>
            <person name="Ishii S."/>
            <person name="Wu A."/>
            <person name="Sorokin D.Y."/>
            <person name="Tenney A."/>
            <person name="Meng X.Y."/>
            <person name="Morrill P.L."/>
            <person name="Kamagata Y."/>
            <person name="Muyzer G."/>
            <person name="Nealson K.H."/>
        </authorList>
    </citation>
    <scope>NUCLEOTIDE SEQUENCE [LARGE SCALE GENOMIC DNA]</scope>
    <source>
        <strain evidence="7 8">A1</strain>
    </source>
</reference>
<evidence type="ECO:0000313" key="7">
    <source>
        <dbReference type="EMBL" id="BAO81702.1"/>
    </source>
</evidence>
<dbReference type="NCBIfam" id="TIGR04409">
    <property type="entry name" value="LptC_YrbK"/>
    <property type="match status" value="1"/>
</dbReference>
<dbReference type="GO" id="GO:0030288">
    <property type="term" value="C:outer membrane-bounded periplasmic space"/>
    <property type="evidence" value="ECO:0007669"/>
    <property type="project" value="TreeGrafter"/>
</dbReference>
<evidence type="ECO:0000256" key="3">
    <source>
        <dbReference type="ARBA" id="ARBA00022692"/>
    </source>
</evidence>
<keyword evidence="1" id="KW-1003">Cell membrane</keyword>
<evidence type="ECO:0000313" key="8">
    <source>
        <dbReference type="Proteomes" id="UP000067461"/>
    </source>
</evidence>
<keyword evidence="2" id="KW-0997">Cell inner membrane</keyword>
<proteinExistence type="predicted"/>
<gene>
    <name evidence="7" type="ORF">SRAA_1848</name>
</gene>
<keyword evidence="8" id="KW-1185">Reference proteome</keyword>
<dbReference type="KEGG" id="cbaa:SRAA_1848"/>